<dbReference type="InterPro" id="IPR011990">
    <property type="entry name" value="TPR-like_helical_dom_sf"/>
</dbReference>
<evidence type="ECO:0000259" key="9">
    <source>
        <dbReference type="PROSITE" id="PS51745"/>
    </source>
</evidence>
<dbReference type="Gene3D" id="1.25.40.10">
    <property type="entry name" value="Tetratricopeptide repeat domain"/>
    <property type="match status" value="1"/>
</dbReference>
<dbReference type="PANTHER" id="PTHR15175:SF0">
    <property type="entry name" value="SH3 DOMAIN-CONTAINING PROTEIN C23A1.17"/>
    <property type="match status" value="1"/>
</dbReference>
<dbReference type="SMART" id="SM00666">
    <property type="entry name" value="PB1"/>
    <property type="match status" value="1"/>
</dbReference>
<feature type="compositionally biased region" description="Basic residues" evidence="8">
    <location>
        <begin position="491"/>
        <end position="500"/>
    </location>
</feature>
<dbReference type="InterPro" id="IPR019734">
    <property type="entry name" value="TPR_rpt"/>
</dbReference>
<reference evidence="10 11" key="1">
    <citation type="journal article" date="2019" name="Fungal Biol. Biotechnol.">
        <title>Draft genome sequence of fastidious pathogen Ceratobasidium theobromae, which causes vascular-streak dieback in Theobroma cacao.</title>
        <authorList>
            <person name="Ali S.S."/>
            <person name="Asman A."/>
            <person name="Shao J."/>
            <person name="Firmansyah A.P."/>
            <person name="Susilo A.W."/>
            <person name="Rosmana A."/>
            <person name="McMahon P."/>
            <person name="Junaid M."/>
            <person name="Guest D."/>
            <person name="Kheng T.Y."/>
            <person name="Meinhardt L.W."/>
            <person name="Bailey B.A."/>
        </authorList>
    </citation>
    <scope>NUCLEOTIDE SEQUENCE [LARGE SCALE GENOMIC DNA]</scope>
    <source>
        <strain evidence="10 11">CT2</strain>
    </source>
</reference>
<dbReference type="AlphaFoldDB" id="A0A5N5QHT1"/>
<feature type="domain" description="PB1" evidence="9">
    <location>
        <begin position="523"/>
        <end position="609"/>
    </location>
</feature>
<feature type="compositionally biased region" description="Acidic residues" evidence="8">
    <location>
        <begin position="409"/>
        <end position="421"/>
    </location>
</feature>
<keyword evidence="3" id="KW-0728">SH3 domain</keyword>
<dbReference type="FunFam" id="1.25.40.10:FF:000017">
    <property type="entry name" value="NADPH oxidase regulator NoxR"/>
    <property type="match status" value="1"/>
</dbReference>
<dbReference type="SUPFAM" id="SSF54277">
    <property type="entry name" value="CAD &amp; PB1 domains"/>
    <property type="match status" value="1"/>
</dbReference>
<feature type="region of interest" description="Disordered" evidence="8">
    <location>
        <begin position="239"/>
        <end position="518"/>
    </location>
</feature>
<evidence type="ECO:0000256" key="7">
    <source>
        <dbReference type="PROSITE-ProRule" id="PRU00339"/>
    </source>
</evidence>
<evidence type="ECO:0000313" key="11">
    <source>
        <dbReference type="Proteomes" id="UP000383932"/>
    </source>
</evidence>
<keyword evidence="6 7" id="KW-0802">TPR repeat</keyword>
<keyword evidence="4" id="KW-0963">Cytoplasm</keyword>
<comment type="similarity">
    <text evidence="2">Belongs to the NCF2/NOXA1 family.</text>
</comment>
<evidence type="ECO:0000256" key="1">
    <source>
        <dbReference type="ARBA" id="ARBA00004496"/>
    </source>
</evidence>
<dbReference type="Pfam" id="PF13181">
    <property type="entry name" value="TPR_8"/>
    <property type="match status" value="1"/>
</dbReference>
<dbReference type="SUPFAM" id="SSF48452">
    <property type="entry name" value="TPR-like"/>
    <property type="match status" value="1"/>
</dbReference>
<evidence type="ECO:0000313" key="10">
    <source>
        <dbReference type="EMBL" id="KAB5591021.1"/>
    </source>
</evidence>
<dbReference type="InterPro" id="IPR000270">
    <property type="entry name" value="PB1_dom"/>
</dbReference>
<dbReference type="OrthoDB" id="9450131at2759"/>
<dbReference type="PANTHER" id="PTHR15175">
    <property type="entry name" value="NEUTROPHIL CYTOSOLIC FACTOR 2, NEUTROPHIL NADPH OXIDASE FACTOR 2"/>
    <property type="match status" value="1"/>
</dbReference>
<evidence type="ECO:0000256" key="6">
    <source>
        <dbReference type="ARBA" id="ARBA00022803"/>
    </source>
</evidence>
<keyword evidence="11" id="KW-1185">Reference proteome</keyword>
<dbReference type="EMBL" id="SSOP01000129">
    <property type="protein sequence ID" value="KAB5591021.1"/>
    <property type="molecule type" value="Genomic_DNA"/>
</dbReference>
<dbReference type="Pfam" id="PF00564">
    <property type="entry name" value="PB1"/>
    <property type="match status" value="1"/>
</dbReference>
<evidence type="ECO:0000256" key="8">
    <source>
        <dbReference type="SAM" id="MobiDB-lite"/>
    </source>
</evidence>
<evidence type="ECO:0000256" key="2">
    <source>
        <dbReference type="ARBA" id="ARBA00008051"/>
    </source>
</evidence>
<comment type="subcellular location">
    <subcellularLocation>
        <location evidence="1">Cytoplasm</location>
    </subcellularLocation>
</comment>
<feature type="compositionally biased region" description="Basic and acidic residues" evidence="8">
    <location>
        <begin position="462"/>
        <end position="477"/>
    </location>
</feature>
<gene>
    <name evidence="10" type="ORF">CTheo_5549</name>
</gene>
<organism evidence="10 11">
    <name type="scientific">Ceratobasidium theobromae</name>
    <dbReference type="NCBI Taxonomy" id="1582974"/>
    <lineage>
        <taxon>Eukaryota</taxon>
        <taxon>Fungi</taxon>
        <taxon>Dikarya</taxon>
        <taxon>Basidiomycota</taxon>
        <taxon>Agaricomycotina</taxon>
        <taxon>Agaricomycetes</taxon>
        <taxon>Cantharellales</taxon>
        <taxon>Ceratobasidiaceae</taxon>
        <taxon>Ceratobasidium</taxon>
    </lineage>
</organism>
<feature type="compositionally biased region" description="Pro residues" evidence="8">
    <location>
        <begin position="369"/>
        <end position="378"/>
    </location>
</feature>
<dbReference type="Gene3D" id="3.10.20.90">
    <property type="entry name" value="Phosphatidylinositol 3-kinase Catalytic Subunit, Chain A, domain 1"/>
    <property type="match status" value="1"/>
</dbReference>
<dbReference type="InterPro" id="IPR053793">
    <property type="entry name" value="PB1-like"/>
</dbReference>
<name>A0A5N5QHT1_9AGAM</name>
<feature type="compositionally biased region" description="Low complexity" evidence="8">
    <location>
        <begin position="310"/>
        <end position="343"/>
    </location>
</feature>
<proteinExistence type="inferred from homology"/>
<sequence>MSLKLELETWASALKAYDEEDFEKALETFGRIAESSKILTNIGLIYATIGEHEAAVQHFREAVTLDKYLAVAYFQCGVSNFLIGRYDEAYQDFGDALLYLRGNQAINYEQLGLKFRLYSAEVLFNRGLCLIYMGRIDNGLQEIREAQKVKVTEEHGVIDDAIQDRGEGYTPVGILYRPSESKLKNAKTKDYLGKAQLIAASDANDAFTTFTGVTRLQQGLTPSGAPITDGRPIPALSRSATTAARVETPPRPKSPEPLYSTGASLQKSATIGPPNVARKPSMGAGFGGPTPGLSRNPTSAGMSRGPNPSPALSRAPSSAALSRATSASGSGGSLNSAGSPSGGMTPVRGLSVRRPGTGGSVQSQSQGPPRLPAIPPGGEPLLSPESEFQDQNTRSRSNSRAPPPRMTDFYDEYLEAYEEESPPPPDNVATWAAKTKGAPPPISAPPSRSGSVAARPGGGYDRGYDRGYDQRYDERSRAPPSSYGGSNSTSLRRKQSRRPPRGYEDEEGYASGDFSDPPLDMARIRVKLHYKDDIRGMAISPDMRFEEFLEKVSAKFGRPFGTLGLKFKDDDGGRVSMRDDSDYDLAIETAREAARGRSEGKLEVWCVDE</sequence>
<dbReference type="SMART" id="SM00028">
    <property type="entry name" value="TPR"/>
    <property type="match status" value="3"/>
</dbReference>
<dbReference type="Proteomes" id="UP000383932">
    <property type="component" value="Unassembled WGS sequence"/>
</dbReference>
<protein>
    <submittedName>
        <fullName evidence="10">Neutrophil cytosol factor 2</fullName>
    </submittedName>
</protein>
<keyword evidence="5" id="KW-0677">Repeat</keyword>
<dbReference type="PROSITE" id="PS50005">
    <property type="entry name" value="TPR"/>
    <property type="match status" value="1"/>
</dbReference>
<accession>A0A5N5QHT1</accession>
<comment type="caution">
    <text evidence="10">The sequence shown here is derived from an EMBL/GenBank/DDBJ whole genome shotgun (WGS) entry which is preliminary data.</text>
</comment>
<dbReference type="PROSITE" id="PS51745">
    <property type="entry name" value="PB1"/>
    <property type="match status" value="1"/>
</dbReference>
<evidence type="ECO:0000256" key="4">
    <source>
        <dbReference type="ARBA" id="ARBA00022490"/>
    </source>
</evidence>
<feature type="repeat" description="TPR" evidence="7">
    <location>
        <begin position="36"/>
        <end position="69"/>
    </location>
</feature>
<evidence type="ECO:0000256" key="5">
    <source>
        <dbReference type="ARBA" id="ARBA00022737"/>
    </source>
</evidence>
<dbReference type="GO" id="GO:0005737">
    <property type="term" value="C:cytoplasm"/>
    <property type="evidence" value="ECO:0007669"/>
    <property type="project" value="UniProtKB-SubCell"/>
</dbReference>
<dbReference type="InterPro" id="IPR051864">
    <property type="entry name" value="NCF2_NOXA1"/>
</dbReference>
<evidence type="ECO:0000256" key="3">
    <source>
        <dbReference type="ARBA" id="ARBA00022443"/>
    </source>
</evidence>